<proteinExistence type="predicted"/>
<gene>
    <name evidence="1" type="ORF">LX73_2310</name>
</gene>
<reference evidence="1 2" key="1">
    <citation type="submission" date="2019-07" db="EMBL/GenBank/DDBJ databases">
        <title>Genomic Encyclopedia of Archaeal and Bacterial Type Strains, Phase II (KMG-II): from individual species to whole genera.</title>
        <authorList>
            <person name="Goeker M."/>
        </authorList>
    </citation>
    <scope>NUCLEOTIDE SEQUENCE [LARGE SCALE GENOMIC DNA]</scope>
    <source>
        <strain evidence="1 2">DSM 21935</strain>
    </source>
</reference>
<dbReference type="EMBL" id="VNHY01000004">
    <property type="protein sequence ID" value="TYP92064.1"/>
    <property type="molecule type" value="Genomic_DNA"/>
</dbReference>
<evidence type="ECO:0000313" key="2">
    <source>
        <dbReference type="Proteomes" id="UP000324595"/>
    </source>
</evidence>
<accession>A0A5D3YID1</accession>
<organism evidence="1 2">
    <name type="scientific">Fodinibius salinus</name>
    <dbReference type="NCBI Taxonomy" id="860790"/>
    <lineage>
        <taxon>Bacteria</taxon>
        <taxon>Pseudomonadati</taxon>
        <taxon>Balneolota</taxon>
        <taxon>Balneolia</taxon>
        <taxon>Balneolales</taxon>
        <taxon>Balneolaceae</taxon>
        <taxon>Fodinibius</taxon>
    </lineage>
</organism>
<name>A0A5D3YID1_9BACT</name>
<keyword evidence="2" id="KW-1185">Reference proteome</keyword>
<protein>
    <submittedName>
        <fullName evidence="1">Uncharacterized protein</fullName>
    </submittedName>
</protein>
<sequence length="89" mass="9864">MFSLMPKSKKKVKANVSTNVIFKADPEEHPKIAEVSEDGEAAAIVTRSSRGDWSEVNLHVFVNTRGPQTVLNVPHSNHAEDGVSSWEHR</sequence>
<dbReference type="Proteomes" id="UP000324595">
    <property type="component" value="Unassembled WGS sequence"/>
</dbReference>
<evidence type="ECO:0000313" key="1">
    <source>
        <dbReference type="EMBL" id="TYP92064.1"/>
    </source>
</evidence>
<comment type="caution">
    <text evidence="1">The sequence shown here is derived from an EMBL/GenBank/DDBJ whole genome shotgun (WGS) entry which is preliminary data.</text>
</comment>
<dbReference type="AlphaFoldDB" id="A0A5D3YID1"/>